<proteinExistence type="predicted"/>
<evidence type="ECO:0000313" key="1">
    <source>
        <dbReference type="EMBL" id="APH15379.1"/>
    </source>
</evidence>
<dbReference type="AlphaFoldDB" id="A0A1J1CT43"/>
<name>A0A1J1CT43_CLOSG</name>
<dbReference type="Proteomes" id="UP000182204">
    <property type="component" value="Chromosome"/>
</dbReference>
<protein>
    <submittedName>
        <fullName evidence="1">Uncharacterized protein</fullName>
    </submittedName>
</protein>
<accession>A0A1J1CT43</accession>
<reference evidence="1 2" key="1">
    <citation type="submission" date="2015-11" db="EMBL/GenBank/DDBJ databases">
        <authorList>
            <person name="Hill K.K."/>
            <person name="Shirey T.B."/>
            <person name="Raphael B."/>
            <person name="Daligault H.E."/>
            <person name="Davenport K.W."/>
            <person name="Bruce D.C."/>
            <person name="Foley B.T."/>
            <person name="Johnson S.L."/>
        </authorList>
    </citation>
    <scope>NUCLEOTIDE SEQUENCE [LARGE SCALE GENOMIC DNA]</scope>
    <source>
        <strain evidence="1 2">CDC_1632</strain>
    </source>
</reference>
<dbReference type="EMBL" id="CP013243">
    <property type="protein sequence ID" value="APH15379.1"/>
    <property type="molecule type" value="Genomic_DNA"/>
</dbReference>
<gene>
    <name evidence="1" type="ORF">NPD5_294</name>
</gene>
<sequence>MIDLLKFKEFISVIPLLIIYILPGYVFISIKDFIINKKKSEDKNFVLKCIVISYIIINFEILILDCFKISINISSPKNIVCTFCFSILVGYLYSILSQSEFSNKLLKRFKITRSLKTDIVTDIVDFELGMWVRVFLSSEQVIYIGQLRNFEKVSDNNYDIVLSNFILCGYSGEVFIDNQKDNKEWVFINVKDNYRIELVYDPRSRKIIN</sequence>
<evidence type="ECO:0000313" key="2">
    <source>
        <dbReference type="Proteomes" id="UP000182204"/>
    </source>
</evidence>
<organism evidence="1 2">
    <name type="scientific">Clostridium sporogenes</name>
    <dbReference type="NCBI Taxonomy" id="1509"/>
    <lineage>
        <taxon>Bacteria</taxon>
        <taxon>Bacillati</taxon>
        <taxon>Bacillota</taxon>
        <taxon>Clostridia</taxon>
        <taxon>Eubacteriales</taxon>
        <taxon>Clostridiaceae</taxon>
        <taxon>Clostridium</taxon>
    </lineage>
</organism>
<dbReference type="RefSeq" id="WP_072584295.1">
    <property type="nucleotide sequence ID" value="NZ_CP013242.1"/>
</dbReference>